<proteinExistence type="predicted"/>
<accession>A0A915L6R4</accession>
<dbReference type="AlphaFoldDB" id="A0A915L6R4"/>
<name>A0A915L6R4_ROMCU</name>
<evidence type="ECO:0000313" key="1">
    <source>
        <dbReference type="Proteomes" id="UP000887565"/>
    </source>
</evidence>
<dbReference type="WBParaSite" id="nRc.2.0.1.t46203-RA">
    <property type="protein sequence ID" value="nRc.2.0.1.t46203-RA"/>
    <property type="gene ID" value="nRc.2.0.1.g46203"/>
</dbReference>
<organism evidence="1 2">
    <name type="scientific">Romanomermis culicivorax</name>
    <name type="common">Nematode worm</name>
    <dbReference type="NCBI Taxonomy" id="13658"/>
    <lineage>
        <taxon>Eukaryota</taxon>
        <taxon>Metazoa</taxon>
        <taxon>Ecdysozoa</taxon>
        <taxon>Nematoda</taxon>
        <taxon>Enoplea</taxon>
        <taxon>Dorylaimia</taxon>
        <taxon>Mermithida</taxon>
        <taxon>Mermithoidea</taxon>
        <taxon>Mermithidae</taxon>
        <taxon>Romanomermis</taxon>
    </lineage>
</organism>
<sequence>MFSNLGAMLNALLLEKSRNESTSDDDGFLKKGCPEIPIAHKINVSPVFKILYGVEDSILFEYRNEDHISLTSFDDLLQGAFTEILKPIFRTGNSVRNILKLLSVYSNIEPHQAATQWLRVYIKGFWANVDYTRRNHSHSIVDFIVNVKSLLDEIDVISVVFQSFFDQEIICRFNVRLFLNKLVCTLTTFERLGIREPREKLFDLFCICISSLLRKMDEVLDGLLDKQDTSAALLEMLEILPAVEKSIFFSSLRSNIESILSLLKIFVHLSDYDEMYRIPGPETRPEITSDGPGIRIREYPPNFWIRVRSGFADPNIFGSGSAAAKD</sequence>
<protein>
    <submittedName>
        <fullName evidence="2">Uncharacterized protein</fullName>
    </submittedName>
</protein>
<dbReference type="Proteomes" id="UP000887565">
    <property type="component" value="Unplaced"/>
</dbReference>
<keyword evidence="1" id="KW-1185">Reference proteome</keyword>
<evidence type="ECO:0000313" key="2">
    <source>
        <dbReference type="WBParaSite" id="nRc.2.0.1.t46203-RA"/>
    </source>
</evidence>
<reference evidence="2" key="1">
    <citation type="submission" date="2022-11" db="UniProtKB">
        <authorList>
            <consortium name="WormBaseParasite"/>
        </authorList>
    </citation>
    <scope>IDENTIFICATION</scope>
</reference>